<evidence type="ECO:0000313" key="1">
    <source>
        <dbReference type="EMBL" id="GFD19884.1"/>
    </source>
</evidence>
<gene>
    <name evidence="1" type="ORF">Tci_891853</name>
</gene>
<dbReference type="AlphaFoldDB" id="A0A699UJU2"/>
<organism evidence="1">
    <name type="scientific">Tanacetum cinerariifolium</name>
    <name type="common">Dalmatian daisy</name>
    <name type="synonym">Chrysanthemum cinerariifolium</name>
    <dbReference type="NCBI Taxonomy" id="118510"/>
    <lineage>
        <taxon>Eukaryota</taxon>
        <taxon>Viridiplantae</taxon>
        <taxon>Streptophyta</taxon>
        <taxon>Embryophyta</taxon>
        <taxon>Tracheophyta</taxon>
        <taxon>Spermatophyta</taxon>
        <taxon>Magnoliopsida</taxon>
        <taxon>eudicotyledons</taxon>
        <taxon>Gunneridae</taxon>
        <taxon>Pentapetalae</taxon>
        <taxon>asterids</taxon>
        <taxon>campanulids</taxon>
        <taxon>Asterales</taxon>
        <taxon>Asteraceae</taxon>
        <taxon>Asteroideae</taxon>
        <taxon>Anthemideae</taxon>
        <taxon>Anthemidinae</taxon>
        <taxon>Tanacetum</taxon>
    </lineage>
</organism>
<name>A0A699UJU2_TANCI</name>
<protein>
    <submittedName>
        <fullName evidence="1">Uncharacterized protein</fullName>
    </submittedName>
</protein>
<sequence>MTLNSTLKASGNSLICRCGPPVVVVVVVVNVVGVSSSAPIISGYMASPLTFGSPPTYLSISSDSSGNILSHNRANSWKWRV</sequence>
<comment type="caution">
    <text evidence="1">The sequence shown here is derived from an EMBL/GenBank/DDBJ whole genome shotgun (WGS) entry which is preliminary data.</text>
</comment>
<dbReference type="EMBL" id="BKCJ011318058">
    <property type="protein sequence ID" value="GFD19884.1"/>
    <property type="molecule type" value="Genomic_DNA"/>
</dbReference>
<accession>A0A699UJU2</accession>
<proteinExistence type="predicted"/>
<reference evidence="1" key="1">
    <citation type="journal article" date="2019" name="Sci. Rep.">
        <title>Draft genome of Tanacetum cinerariifolium, the natural source of mosquito coil.</title>
        <authorList>
            <person name="Yamashiro T."/>
            <person name="Shiraishi A."/>
            <person name="Satake H."/>
            <person name="Nakayama K."/>
        </authorList>
    </citation>
    <scope>NUCLEOTIDE SEQUENCE</scope>
</reference>